<reference evidence="1 2" key="1">
    <citation type="submission" date="2024-01" db="EMBL/GenBank/DDBJ databases">
        <title>The complete chloroplast genome sequence of Lithospermum erythrorhizon: insights into the phylogenetic relationship among Boraginaceae species and the maternal lineages of purple gromwells.</title>
        <authorList>
            <person name="Okada T."/>
            <person name="Watanabe K."/>
        </authorList>
    </citation>
    <scope>NUCLEOTIDE SEQUENCE [LARGE SCALE GENOMIC DNA]</scope>
</reference>
<evidence type="ECO:0000313" key="1">
    <source>
        <dbReference type="EMBL" id="GAA0149254.1"/>
    </source>
</evidence>
<organism evidence="1 2">
    <name type="scientific">Lithospermum erythrorhizon</name>
    <name type="common">Purple gromwell</name>
    <name type="synonym">Lithospermum officinale var. erythrorhizon</name>
    <dbReference type="NCBI Taxonomy" id="34254"/>
    <lineage>
        <taxon>Eukaryota</taxon>
        <taxon>Viridiplantae</taxon>
        <taxon>Streptophyta</taxon>
        <taxon>Embryophyta</taxon>
        <taxon>Tracheophyta</taxon>
        <taxon>Spermatophyta</taxon>
        <taxon>Magnoliopsida</taxon>
        <taxon>eudicotyledons</taxon>
        <taxon>Gunneridae</taxon>
        <taxon>Pentapetalae</taxon>
        <taxon>asterids</taxon>
        <taxon>lamiids</taxon>
        <taxon>Boraginales</taxon>
        <taxon>Boraginaceae</taxon>
        <taxon>Boraginoideae</taxon>
        <taxon>Lithospermeae</taxon>
        <taxon>Lithospermum</taxon>
    </lineage>
</organism>
<gene>
    <name evidence="1" type="ORF">LIER_08481</name>
</gene>
<sequence length="219" mass="24452">MVSGHPSPPPVSASGVAASSSSGLLGFPYALPSSITVTKETYTSLISQVLYLSSQFLLPESPLSYSFQSMACARGLFLRWSECKESRAASEADKIFLEKRLSEVIRERDEAWAQAEDFKAQAFDFKNKHVDIQSVCTGLVKSKSDLYSKHESEQAVFKSSLEEAVVHNKELQSQNRDTRKLLAGSLKELRRRLPPEVVMANFKRAKITRTFLWTILSPS</sequence>
<keyword evidence="2" id="KW-1185">Reference proteome</keyword>
<dbReference type="EMBL" id="BAABME010001372">
    <property type="protein sequence ID" value="GAA0149254.1"/>
    <property type="molecule type" value="Genomic_DNA"/>
</dbReference>
<dbReference type="Proteomes" id="UP001454036">
    <property type="component" value="Unassembled WGS sequence"/>
</dbReference>
<proteinExistence type="predicted"/>
<accession>A0AAV3PC98</accession>
<protein>
    <submittedName>
        <fullName evidence="1">Uncharacterized protein</fullName>
    </submittedName>
</protein>
<name>A0AAV3PC98_LITER</name>
<evidence type="ECO:0000313" key="2">
    <source>
        <dbReference type="Proteomes" id="UP001454036"/>
    </source>
</evidence>
<dbReference type="AlphaFoldDB" id="A0AAV3PC98"/>
<comment type="caution">
    <text evidence="1">The sequence shown here is derived from an EMBL/GenBank/DDBJ whole genome shotgun (WGS) entry which is preliminary data.</text>
</comment>